<dbReference type="CDD" id="cd20175">
    <property type="entry name" value="ThyX"/>
    <property type="match status" value="1"/>
</dbReference>
<feature type="binding site" description="in other chain" evidence="5">
    <location>
        <position position="168"/>
    </location>
    <ligand>
        <name>dUMP</name>
        <dbReference type="ChEBI" id="CHEBI:246422"/>
        <note>ligand shared between dimeric partners</note>
    </ligand>
</feature>
<dbReference type="Gene3D" id="3.30.70.3180">
    <property type="match status" value="2"/>
</dbReference>
<feature type="binding site" evidence="5">
    <location>
        <begin position="98"/>
        <end position="100"/>
    </location>
    <ligand>
        <name>FAD</name>
        <dbReference type="ChEBI" id="CHEBI:57692"/>
        <note>ligand shared between neighboring subunits</note>
    </ligand>
</feature>
<evidence type="ECO:0000256" key="3">
    <source>
        <dbReference type="ARBA" id="ARBA00022727"/>
    </source>
</evidence>
<dbReference type="RefSeq" id="WP_330093879.1">
    <property type="nucleotide sequence ID" value="NZ_JAUZMY010000026.1"/>
</dbReference>
<evidence type="ECO:0000256" key="2">
    <source>
        <dbReference type="ARBA" id="ARBA00022630"/>
    </source>
</evidence>
<organism evidence="6 7">
    <name type="scientific">Nocardiopsis codii</name>
    <dbReference type="NCBI Taxonomy" id="3065942"/>
    <lineage>
        <taxon>Bacteria</taxon>
        <taxon>Bacillati</taxon>
        <taxon>Actinomycetota</taxon>
        <taxon>Actinomycetes</taxon>
        <taxon>Streptosporangiales</taxon>
        <taxon>Nocardiopsidaceae</taxon>
        <taxon>Nocardiopsis</taxon>
    </lineage>
</organism>
<evidence type="ECO:0000313" key="6">
    <source>
        <dbReference type="EMBL" id="MEE2040110.1"/>
    </source>
</evidence>
<sequence>MPHPTPHPATLEVLLIASTQVHTTPQLERRTPFDAEHLAEFAGRSCYLSWERPNPATAHTSDYLANIIRQGHLSVLEHATATFYITGVSRSLTHELIRHRLLSYSQVSQRFVDFSHAELITPPAARGDRAAWEILEDVTAFSRDAYRKLVDLFTERGYGRKQAREAARAVLPGGTATAIVVTGNHRAWREMIAKRNAPGADAEIRELAQELLRRLSGLAPAIYADMVKGPQ</sequence>
<comment type="subunit">
    <text evidence="5">Homotetramer.</text>
</comment>
<comment type="cofactor">
    <cofactor evidence="5">
        <name>FAD</name>
        <dbReference type="ChEBI" id="CHEBI:57692"/>
    </cofactor>
    <text evidence="5">Binds 4 FAD per tetramer. Each FAD binding site is formed by three monomers.</text>
</comment>
<dbReference type="Gene3D" id="6.10.140.450">
    <property type="match status" value="1"/>
</dbReference>
<dbReference type="HAMAP" id="MF_01408">
    <property type="entry name" value="ThyX"/>
    <property type="match status" value="1"/>
</dbReference>
<comment type="pathway">
    <text evidence="5">Pyrimidine metabolism; dTTP biosynthesis.</text>
</comment>
<protein>
    <recommendedName>
        <fullName evidence="5">Flavin-dependent thymidylate synthase</fullName>
        <shortName evidence="5">FDTS</shortName>
        <ecNumber evidence="5">2.1.1.148</ecNumber>
    </recommendedName>
    <alternativeName>
        <fullName evidence="5">FAD-dependent thymidylate synthase</fullName>
    </alternativeName>
    <alternativeName>
        <fullName evidence="5">Thymidylate synthase ThyX</fullName>
        <shortName evidence="5">TS</shortName>
        <shortName evidence="5">TSase</shortName>
    </alternativeName>
</protein>
<gene>
    <name evidence="5 6" type="primary">thyX</name>
    <name evidence="6" type="ORF">Q8791_23105</name>
</gene>
<dbReference type="Proteomes" id="UP001356095">
    <property type="component" value="Unassembled WGS sequence"/>
</dbReference>
<evidence type="ECO:0000256" key="5">
    <source>
        <dbReference type="HAMAP-Rule" id="MF_01408"/>
    </source>
</evidence>
<dbReference type="GO" id="GO:0032259">
    <property type="term" value="P:methylation"/>
    <property type="evidence" value="ECO:0007669"/>
    <property type="project" value="UniProtKB-KW"/>
</dbReference>
<dbReference type="InterPro" id="IPR003669">
    <property type="entry name" value="Thymidylate_synthase_ThyX"/>
</dbReference>
<dbReference type="EMBL" id="JAUZMY010000026">
    <property type="protein sequence ID" value="MEE2040110.1"/>
    <property type="molecule type" value="Genomic_DNA"/>
</dbReference>
<comment type="caution">
    <text evidence="6">The sequence shown here is derived from an EMBL/GenBank/DDBJ whole genome shotgun (WGS) entry which is preliminary data.</text>
</comment>
<dbReference type="PROSITE" id="PS51331">
    <property type="entry name" value="THYX"/>
    <property type="match status" value="1"/>
</dbReference>
<accession>A0ABU7KD05</accession>
<dbReference type="PANTHER" id="PTHR34934:SF1">
    <property type="entry name" value="FLAVIN-DEPENDENT THYMIDYLATE SYNTHASE"/>
    <property type="match status" value="1"/>
</dbReference>
<dbReference type="NCBIfam" id="TIGR02170">
    <property type="entry name" value="thyX"/>
    <property type="match status" value="1"/>
</dbReference>
<dbReference type="InterPro" id="IPR036098">
    <property type="entry name" value="Thymidylate_synthase_ThyX_sf"/>
</dbReference>
<comment type="function">
    <text evidence="5">Catalyzes the reductive methylation of 2'-deoxyuridine-5'-monophosphate (dUMP) to 2'-deoxythymidine-5'-monophosphate (dTMP) while utilizing 5,10-methylenetetrahydrofolate (mTHF) as the methyl donor, and NADPH and FADH(2) as the reductant.</text>
</comment>
<proteinExistence type="inferred from homology"/>
<keyword evidence="5 6" id="KW-0808">Transferase</keyword>
<evidence type="ECO:0000313" key="7">
    <source>
        <dbReference type="Proteomes" id="UP001356095"/>
    </source>
</evidence>
<feature type="binding site" evidence="5">
    <location>
        <begin position="95"/>
        <end position="98"/>
    </location>
    <ligand>
        <name>dUMP</name>
        <dbReference type="ChEBI" id="CHEBI:246422"/>
        <note>ligand shared between dimeric partners</note>
    </ligand>
</feature>
<feature type="binding site" description="in other chain" evidence="5">
    <location>
        <begin position="106"/>
        <end position="110"/>
    </location>
    <ligand>
        <name>dUMP</name>
        <dbReference type="ChEBI" id="CHEBI:246422"/>
        <note>ligand shared between dimeric partners</note>
    </ligand>
</feature>
<comment type="caution">
    <text evidence="5">Lacks conserved residue(s) required for the propagation of feature annotation.</text>
</comment>
<comment type="similarity">
    <text evidence="5">Belongs to the thymidylate synthase ThyX family.</text>
</comment>
<comment type="catalytic activity">
    <reaction evidence="5">
        <text>dUMP + (6R)-5,10-methylene-5,6,7,8-tetrahydrofolate + NADPH + H(+) = dTMP + (6S)-5,6,7,8-tetrahydrofolate + NADP(+)</text>
        <dbReference type="Rhea" id="RHEA:29043"/>
        <dbReference type="ChEBI" id="CHEBI:15378"/>
        <dbReference type="ChEBI" id="CHEBI:15636"/>
        <dbReference type="ChEBI" id="CHEBI:57453"/>
        <dbReference type="ChEBI" id="CHEBI:57783"/>
        <dbReference type="ChEBI" id="CHEBI:58349"/>
        <dbReference type="ChEBI" id="CHEBI:63528"/>
        <dbReference type="ChEBI" id="CHEBI:246422"/>
        <dbReference type="EC" id="2.1.1.148"/>
    </reaction>
</comment>
<reference evidence="6 7" key="1">
    <citation type="submission" date="2023-08" db="EMBL/GenBank/DDBJ databases">
        <authorList>
            <person name="Girao M."/>
            <person name="Carvalho M.F."/>
        </authorList>
    </citation>
    <scope>NUCLEOTIDE SEQUENCE [LARGE SCALE GENOMIC DNA]</scope>
    <source>
        <strain evidence="6 7">CT-R113</strain>
    </source>
</reference>
<feature type="binding site" evidence="5">
    <location>
        <position position="74"/>
    </location>
    <ligand>
        <name>FAD</name>
        <dbReference type="ChEBI" id="CHEBI:57692"/>
        <note>ligand shared between neighboring subunits</note>
    </ligand>
</feature>
<dbReference type="EC" id="2.1.1.148" evidence="5"/>
<dbReference type="SUPFAM" id="SSF69796">
    <property type="entry name" value="Thymidylate synthase-complementing protein Thy1"/>
    <property type="match status" value="1"/>
</dbReference>
<feature type="active site" description="Involved in ionization of N3 of dUMP, leading to its activation" evidence="5">
    <location>
        <position position="195"/>
    </location>
</feature>
<feature type="binding site" evidence="5">
    <location>
        <position position="106"/>
    </location>
    <ligand>
        <name>FAD</name>
        <dbReference type="ChEBI" id="CHEBI:57692"/>
        <note>ligand shared between neighboring subunits</note>
    </ligand>
</feature>
<keyword evidence="1 5" id="KW-0489">Methyltransferase</keyword>
<feature type="binding site" evidence="5">
    <location>
        <begin position="184"/>
        <end position="186"/>
    </location>
    <ligand>
        <name>FAD</name>
        <dbReference type="ChEBI" id="CHEBI:57692"/>
        <note>ligand shared between neighboring subunits</note>
    </ligand>
</feature>
<keyword evidence="3 5" id="KW-0545">Nucleotide biosynthesis</keyword>
<keyword evidence="5" id="KW-0521">NADP</keyword>
<keyword evidence="4 5" id="KW-0274">FAD</keyword>
<dbReference type="Pfam" id="PF02511">
    <property type="entry name" value="Thy1"/>
    <property type="match status" value="1"/>
</dbReference>
<name>A0ABU7KD05_9ACTN</name>
<feature type="binding site" evidence="5">
    <location>
        <position position="195"/>
    </location>
    <ligand>
        <name>dUMP</name>
        <dbReference type="ChEBI" id="CHEBI:246422"/>
        <note>ligand shared between dimeric partners</note>
    </ligand>
</feature>
<keyword evidence="2 5" id="KW-0285">Flavoprotein</keyword>
<dbReference type="GO" id="GO:0050797">
    <property type="term" value="F:thymidylate synthase (FAD) activity"/>
    <property type="evidence" value="ECO:0007669"/>
    <property type="project" value="UniProtKB-EC"/>
</dbReference>
<evidence type="ECO:0000256" key="1">
    <source>
        <dbReference type="ARBA" id="ARBA00022603"/>
    </source>
</evidence>
<evidence type="ECO:0000256" key="4">
    <source>
        <dbReference type="ARBA" id="ARBA00022827"/>
    </source>
</evidence>
<keyword evidence="7" id="KW-1185">Reference proteome</keyword>
<dbReference type="PANTHER" id="PTHR34934">
    <property type="entry name" value="FLAVIN-DEPENDENT THYMIDYLATE SYNTHASE"/>
    <property type="match status" value="1"/>
</dbReference>